<sequence>IDNFSATDTKTYGMLNMSVNTRVYPMGGRFQPFALAGMGIIATISDDRGPDSTVAESNADWAVRTGGGMDVYFTPHVGVTFEAVHVFTIGDIKDNDHYSMGAGVFYRF</sequence>
<evidence type="ECO:0000313" key="3">
    <source>
        <dbReference type="EMBL" id="GAH38278.1"/>
    </source>
</evidence>
<proteinExistence type="predicted"/>
<dbReference type="InterPro" id="IPR011250">
    <property type="entry name" value="OMP/PagP_B-barrel"/>
</dbReference>
<dbReference type="Pfam" id="PF13505">
    <property type="entry name" value="OMP_b-brl"/>
    <property type="match status" value="1"/>
</dbReference>
<dbReference type="SUPFAM" id="SSF56925">
    <property type="entry name" value="OMPA-like"/>
    <property type="match status" value="1"/>
</dbReference>
<gene>
    <name evidence="3" type="ORF">S03H2_26023</name>
</gene>
<feature type="domain" description="Outer membrane protein beta-barrel" evidence="2">
    <location>
        <begin position="8"/>
        <end position="108"/>
    </location>
</feature>
<evidence type="ECO:0000256" key="1">
    <source>
        <dbReference type="ARBA" id="ARBA00022729"/>
    </source>
</evidence>
<name>X1GZ28_9ZZZZ</name>
<accession>X1GZ28</accession>
<organism evidence="3">
    <name type="scientific">marine sediment metagenome</name>
    <dbReference type="NCBI Taxonomy" id="412755"/>
    <lineage>
        <taxon>unclassified sequences</taxon>
        <taxon>metagenomes</taxon>
        <taxon>ecological metagenomes</taxon>
    </lineage>
</organism>
<protein>
    <recommendedName>
        <fullName evidence="2">Outer membrane protein beta-barrel domain-containing protein</fullName>
    </recommendedName>
</protein>
<dbReference type="InterPro" id="IPR027385">
    <property type="entry name" value="Beta-barrel_OMP"/>
</dbReference>
<reference evidence="3" key="1">
    <citation type="journal article" date="2014" name="Front. Microbiol.">
        <title>High frequency of phylogenetically diverse reductive dehalogenase-homologous genes in deep subseafloor sedimentary metagenomes.</title>
        <authorList>
            <person name="Kawai M."/>
            <person name="Futagami T."/>
            <person name="Toyoda A."/>
            <person name="Takaki Y."/>
            <person name="Nishi S."/>
            <person name="Hori S."/>
            <person name="Arai W."/>
            <person name="Tsubouchi T."/>
            <person name="Morono Y."/>
            <person name="Uchiyama I."/>
            <person name="Ito T."/>
            <person name="Fujiyama A."/>
            <person name="Inagaki F."/>
            <person name="Takami H."/>
        </authorList>
    </citation>
    <scope>NUCLEOTIDE SEQUENCE</scope>
    <source>
        <strain evidence="3">Expedition CK06-06</strain>
    </source>
</reference>
<dbReference type="AlphaFoldDB" id="X1GZ28"/>
<dbReference type="Gene3D" id="2.40.160.20">
    <property type="match status" value="1"/>
</dbReference>
<evidence type="ECO:0000259" key="2">
    <source>
        <dbReference type="Pfam" id="PF13505"/>
    </source>
</evidence>
<comment type="caution">
    <text evidence="3">The sequence shown here is derived from an EMBL/GenBank/DDBJ whole genome shotgun (WGS) entry which is preliminary data.</text>
</comment>
<feature type="non-terminal residue" evidence="3">
    <location>
        <position position="1"/>
    </location>
</feature>
<dbReference type="EMBL" id="BARU01014920">
    <property type="protein sequence ID" value="GAH38278.1"/>
    <property type="molecule type" value="Genomic_DNA"/>
</dbReference>
<keyword evidence="1" id="KW-0732">Signal</keyword>